<evidence type="ECO:0000256" key="7">
    <source>
        <dbReference type="ARBA" id="ARBA00022917"/>
    </source>
</evidence>
<evidence type="ECO:0000256" key="2">
    <source>
        <dbReference type="ARBA" id="ARBA00005594"/>
    </source>
</evidence>
<feature type="short sequence motif" description="'KMSKS' region" evidence="10">
    <location>
        <begin position="342"/>
        <end position="346"/>
    </location>
</feature>
<dbReference type="NCBIfam" id="TIGR00467">
    <property type="entry name" value="lysS_arch"/>
    <property type="match status" value="1"/>
</dbReference>
<dbReference type="HOGENOM" id="CLU_025562_1_0_2"/>
<comment type="caution">
    <text evidence="10">Lacks conserved residue(s) required for the propagation of feature annotation.</text>
</comment>
<keyword evidence="8 10" id="KW-0030">Aminoacyl-tRNA synthetase</keyword>
<keyword evidence="7 10" id="KW-0648">Protein biosynthesis</keyword>
<evidence type="ECO:0000259" key="11">
    <source>
        <dbReference type="Pfam" id="PF19269"/>
    </source>
</evidence>
<keyword evidence="3 10" id="KW-0963">Cytoplasm</keyword>
<evidence type="ECO:0000256" key="3">
    <source>
        <dbReference type="ARBA" id="ARBA00022490"/>
    </source>
</evidence>
<feature type="domain" description="Aminoacyl-tRNA synthetase class I anticodon-binding" evidence="11">
    <location>
        <begin position="515"/>
        <end position="587"/>
    </location>
</feature>
<proteinExistence type="inferred from homology"/>
<dbReference type="Pfam" id="PF19269">
    <property type="entry name" value="Anticodon_2"/>
    <property type="match status" value="1"/>
</dbReference>
<comment type="catalytic activity">
    <reaction evidence="9 10">
        <text>tRNA(Lys) + L-lysine + ATP = L-lysyl-tRNA(Lys) + AMP + diphosphate</text>
        <dbReference type="Rhea" id="RHEA:20792"/>
        <dbReference type="Rhea" id="RHEA-COMP:9696"/>
        <dbReference type="Rhea" id="RHEA-COMP:9697"/>
        <dbReference type="ChEBI" id="CHEBI:30616"/>
        <dbReference type="ChEBI" id="CHEBI:32551"/>
        <dbReference type="ChEBI" id="CHEBI:33019"/>
        <dbReference type="ChEBI" id="CHEBI:78442"/>
        <dbReference type="ChEBI" id="CHEBI:78529"/>
        <dbReference type="ChEBI" id="CHEBI:456215"/>
        <dbReference type="EC" id="6.1.1.6"/>
    </reaction>
</comment>
<keyword evidence="13" id="KW-1185">Reference proteome</keyword>
<protein>
    <recommendedName>
        <fullName evidence="10">Lysine--tRNA ligase</fullName>
        <ecNumber evidence="10">6.1.1.6</ecNumber>
    </recommendedName>
    <alternativeName>
        <fullName evidence="10">Lysyl-tRNA synthetase</fullName>
        <shortName evidence="10">LysRS</shortName>
    </alternativeName>
</protein>
<evidence type="ECO:0000256" key="6">
    <source>
        <dbReference type="ARBA" id="ARBA00022840"/>
    </source>
</evidence>
<dbReference type="SUPFAM" id="SSF48163">
    <property type="entry name" value="An anticodon-binding domain of class I aminoacyl-tRNA synthetases"/>
    <property type="match status" value="1"/>
</dbReference>
<evidence type="ECO:0000256" key="5">
    <source>
        <dbReference type="ARBA" id="ARBA00022741"/>
    </source>
</evidence>
<dbReference type="GO" id="GO:0004824">
    <property type="term" value="F:lysine-tRNA ligase activity"/>
    <property type="evidence" value="ECO:0007669"/>
    <property type="project" value="UniProtKB-UniRule"/>
</dbReference>
<evidence type="ECO:0000256" key="4">
    <source>
        <dbReference type="ARBA" id="ARBA00022598"/>
    </source>
</evidence>
<dbReference type="Proteomes" id="UP000000578">
    <property type="component" value="Chromosome"/>
</dbReference>
<keyword evidence="5 10" id="KW-0547">Nucleotide-binding</keyword>
<accession>Q74N85</accession>
<evidence type="ECO:0000256" key="8">
    <source>
        <dbReference type="ARBA" id="ARBA00023146"/>
    </source>
</evidence>
<dbReference type="PANTHER" id="PTHR37940">
    <property type="entry name" value="LYSINE--TRNA LIGASE"/>
    <property type="match status" value="1"/>
</dbReference>
<dbReference type="Gene3D" id="3.40.50.620">
    <property type="entry name" value="HUPs"/>
    <property type="match status" value="1"/>
</dbReference>
<dbReference type="Gene3D" id="1.10.10.770">
    <property type="match status" value="1"/>
</dbReference>
<dbReference type="Gene3D" id="6.10.20.10">
    <property type="entry name" value="Lysine tRNA ligase, stem contact fold domain"/>
    <property type="match status" value="1"/>
</dbReference>
<dbReference type="SUPFAM" id="SSF52374">
    <property type="entry name" value="Nucleotidylyl transferase"/>
    <property type="match status" value="1"/>
</dbReference>
<dbReference type="AlphaFoldDB" id="Q74N85"/>
<name>Q74N85_NANEQ</name>
<dbReference type="InterPro" id="IPR020751">
    <property type="entry name" value="aa-tRNA-synth_I_codon-bd_sub2"/>
</dbReference>
<dbReference type="InterPro" id="IPR045462">
    <property type="entry name" value="aa-tRNA-synth_I_cd-bd"/>
</dbReference>
<reference evidence="12 13" key="1">
    <citation type="journal article" date="2003" name="Proc. Natl. Acad. Sci. U.S.A.">
        <title>The genome of Nanoarchaeum equitans: insights into early archaeal evolution and derived parasitism.</title>
        <authorList>
            <person name="Waters E."/>
            <person name="Hohn M.J."/>
            <person name="Ahel I."/>
            <person name="Graham D.E."/>
            <person name="Adams M.D."/>
            <person name="Barnstead M."/>
            <person name="Beeson K.Y."/>
            <person name="Bibbs L."/>
            <person name="Bolanos R."/>
            <person name="Keller M."/>
            <person name="Kretz K."/>
            <person name="Lin X."/>
            <person name="Mathur E."/>
            <person name="Ni J."/>
            <person name="Podar M."/>
            <person name="Richardson T."/>
            <person name="Sutton G.G."/>
            <person name="Simon M."/>
            <person name="Soll D."/>
            <person name="Stetter K.O."/>
            <person name="Short J.M."/>
            <person name="Noordewier M."/>
        </authorList>
    </citation>
    <scope>NUCLEOTIDE SEQUENCE [LARGE SCALE GENOMIC DNA]</scope>
    <source>
        <strain evidence="12 13">Kin4-M</strain>
    </source>
</reference>
<evidence type="ECO:0000313" key="12">
    <source>
        <dbReference type="EMBL" id="AAR38944.1"/>
    </source>
</evidence>
<dbReference type="Pfam" id="PF01921">
    <property type="entry name" value="tRNA-synt_1f"/>
    <property type="match status" value="1"/>
</dbReference>
<dbReference type="InterPro" id="IPR042078">
    <property type="entry name" value="Lys-tRNA-ligase_SC_fold"/>
</dbReference>
<dbReference type="InterPro" id="IPR008925">
    <property type="entry name" value="aa_tRNA-synth_I_cd-bd_sf"/>
</dbReference>
<dbReference type="Gene3D" id="1.10.10.350">
    <property type="match status" value="1"/>
</dbReference>
<evidence type="ECO:0000256" key="1">
    <source>
        <dbReference type="ARBA" id="ARBA00004496"/>
    </source>
</evidence>
<dbReference type="HAMAP" id="MF_00177">
    <property type="entry name" value="Lys_tRNA_synth_class1"/>
    <property type="match status" value="1"/>
</dbReference>
<dbReference type="KEGG" id="neq:NEQ087"/>
<comment type="subcellular location">
    <subcellularLocation>
        <location evidence="1 10">Cytoplasm</location>
    </subcellularLocation>
</comment>
<sequence length="595" mass="70121">MELYLPLAKDEKLKELGLERQNKVYYNGKLLTIEEYIREKLKDSDFWAVKIALEAIERAKKKNKDLITVRCANTPTGVLHIGNANDVIRAYFIAKVIDILGYNVRLVFTSDDRDPMRGFPSKIADKYGNIVDFKEKHEYEQKYDGFPVARIPDPFKCHSSWSEHFISIYFKEFELLGIIDNIRFEYYSPSILYNTGLWENLVKKALENKDKINEILREHKEHVREYPFSVICENCNRIGSTHVINYNPKTKEVEYICESRHLKKKTIQGCGYKGKTTIRNGKLDWYVEWAMDWAYFDTDVEPMGKDHYVSSWKISPKIAKEVFNIEPPIPVVYEFFTVDGKKMSGSKGNIYNLTEFLKIMEKEVVLYLYTKRPTTHRDIKMENIPSLVKEYDELEKKVLLHLSGENKIENEEIIVYYLTKGSIPKEIPKKIEYSTAAIIGQIVLPKEYLINTHLPIKFEEEVLERIKRAFDRINIPLKDYNLERLRKATYWAITYGPERVKIKPNYERITIPLDKNELQALEKIIEYLEKMKHYDMEEIQTSIHNIIKEHTDPKKFYPKLYKMLINKEQGPKIASLIIALGKEEIIKILSNYQKS</sequence>
<evidence type="ECO:0000256" key="9">
    <source>
        <dbReference type="ARBA" id="ARBA00048573"/>
    </source>
</evidence>
<dbReference type="GO" id="GO:0005524">
    <property type="term" value="F:ATP binding"/>
    <property type="evidence" value="ECO:0007669"/>
    <property type="project" value="UniProtKB-UniRule"/>
</dbReference>
<dbReference type="EMBL" id="AE017199">
    <property type="protein sequence ID" value="AAR38944.1"/>
    <property type="molecule type" value="Genomic_DNA"/>
</dbReference>
<keyword evidence="4 10" id="KW-0436">Ligase</keyword>
<evidence type="ECO:0000256" key="10">
    <source>
        <dbReference type="HAMAP-Rule" id="MF_00177"/>
    </source>
</evidence>
<dbReference type="EnsemblBacteria" id="AAR38944">
    <property type="protein sequence ID" value="AAR38944"/>
    <property type="gene ID" value="NEQ087"/>
</dbReference>
<keyword evidence="6 10" id="KW-0067">ATP-binding</keyword>
<dbReference type="EC" id="6.1.1.6" evidence="10"/>
<gene>
    <name evidence="10" type="primary">lysS</name>
    <name evidence="12" type="ordered locus">NEQ087</name>
</gene>
<dbReference type="GO" id="GO:0005737">
    <property type="term" value="C:cytoplasm"/>
    <property type="evidence" value="ECO:0007669"/>
    <property type="project" value="UniProtKB-SubCell"/>
</dbReference>
<dbReference type="GO" id="GO:0000049">
    <property type="term" value="F:tRNA binding"/>
    <property type="evidence" value="ECO:0007669"/>
    <property type="project" value="InterPro"/>
</dbReference>
<dbReference type="STRING" id="228908.NEQ087"/>
<dbReference type="PROSITE" id="PS00178">
    <property type="entry name" value="AA_TRNA_LIGASE_I"/>
    <property type="match status" value="1"/>
</dbReference>
<dbReference type="InterPro" id="IPR001412">
    <property type="entry name" value="aa-tRNA-synth_I_CS"/>
</dbReference>
<dbReference type="InterPro" id="IPR014729">
    <property type="entry name" value="Rossmann-like_a/b/a_fold"/>
</dbReference>
<comment type="similarity">
    <text evidence="2 10">Belongs to the class-I aminoacyl-tRNA synthetase family.</text>
</comment>
<organism evidence="12 13">
    <name type="scientific">Nanoarchaeum equitans (strain Kin4-M)</name>
    <dbReference type="NCBI Taxonomy" id="228908"/>
    <lineage>
        <taxon>Archaea</taxon>
        <taxon>Nanobdellota</taxon>
        <taxon>Candidatus Nanoarchaeia</taxon>
        <taxon>Nanoarchaeales</taxon>
        <taxon>Nanoarchaeaceae</taxon>
        <taxon>Nanoarchaeum</taxon>
    </lineage>
</organism>
<dbReference type="InterPro" id="IPR002904">
    <property type="entry name" value="Lys-tRNA-ligase"/>
</dbReference>
<dbReference type="GO" id="GO:0006430">
    <property type="term" value="P:lysyl-tRNA aminoacylation"/>
    <property type="evidence" value="ECO:0007669"/>
    <property type="project" value="UniProtKB-UniRule"/>
</dbReference>
<dbReference type="PANTHER" id="PTHR37940:SF1">
    <property type="entry name" value="LYSINE--TRNA LIGASE"/>
    <property type="match status" value="1"/>
</dbReference>
<evidence type="ECO:0000313" key="13">
    <source>
        <dbReference type="Proteomes" id="UP000000578"/>
    </source>
</evidence>